<evidence type="ECO:0000313" key="5">
    <source>
        <dbReference type="Proteomes" id="UP001500279"/>
    </source>
</evidence>
<organism evidence="4 5">
    <name type="scientific">Ideonella azotifigens</name>
    <dbReference type="NCBI Taxonomy" id="513160"/>
    <lineage>
        <taxon>Bacteria</taxon>
        <taxon>Pseudomonadati</taxon>
        <taxon>Pseudomonadota</taxon>
        <taxon>Betaproteobacteria</taxon>
        <taxon>Burkholderiales</taxon>
        <taxon>Sphaerotilaceae</taxon>
        <taxon>Ideonella</taxon>
    </lineage>
</organism>
<dbReference type="InterPro" id="IPR018228">
    <property type="entry name" value="DNase_TatD-rel_CS"/>
</dbReference>
<dbReference type="PROSITE" id="PS01090">
    <property type="entry name" value="TATD_2"/>
    <property type="match status" value="1"/>
</dbReference>
<evidence type="ECO:0000256" key="2">
    <source>
        <dbReference type="ARBA" id="ARBA00022723"/>
    </source>
</evidence>
<proteinExistence type="inferred from homology"/>
<keyword evidence="3 4" id="KW-0378">Hydrolase</keyword>
<dbReference type="SUPFAM" id="SSF51556">
    <property type="entry name" value="Metallo-dependent hydrolases"/>
    <property type="match status" value="1"/>
</dbReference>
<keyword evidence="2" id="KW-0479">Metal-binding</keyword>
<dbReference type="PANTHER" id="PTHR46124:SF2">
    <property type="entry name" value="D-AMINOACYL-TRNA DEACYLASE"/>
    <property type="match status" value="1"/>
</dbReference>
<dbReference type="PANTHER" id="PTHR46124">
    <property type="entry name" value="D-AMINOACYL-TRNA DEACYLASE"/>
    <property type="match status" value="1"/>
</dbReference>
<evidence type="ECO:0000256" key="3">
    <source>
        <dbReference type="ARBA" id="ARBA00022801"/>
    </source>
</evidence>
<comment type="similarity">
    <text evidence="1">Belongs to the metallo-dependent hydrolases superfamily. TatD-type hydrolase family.</text>
</comment>
<dbReference type="NCBIfam" id="TIGR00010">
    <property type="entry name" value="YchF/TatD family DNA exonuclease"/>
    <property type="match status" value="1"/>
</dbReference>
<dbReference type="PIRSF" id="PIRSF005902">
    <property type="entry name" value="DNase_TatD"/>
    <property type="match status" value="1"/>
</dbReference>
<name>A0ABP3VIQ2_9BURK</name>
<dbReference type="InterPro" id="IPR001130">
    <property type="entry name" value="TatD-like"/>
</dbReference>
<sequence>MFVDSHCHLIFPELRERLPEIRAAMTQAQVGAALCISTRVEEIEQVVALAETDPQWWASAGVHPDTEGETEPDEALLLRWAAHPKVIAIGETGLDYYRLNGRSIADMAWQRERFRVHIRAGQATDLPLVIHTRQASEDTVALLREAASAGQPAPRGVFHCFTETMDVARAALDLGFLISFSGILTFRNAEDLREVARYVPLDRCLIETDSPYLAPVPFRGKTNTPALVPHVAAELARQKQCSVEQIADATRVNFERLFGVSVAPVNKEGRGTTA</sequence>
<comment type="caution">
    <text evidence="4">The sequence shown here is derived from an EMBL/GenBank/DDBJ whole genome shotgun (WGS) entry which is preliminary data.</text>
</comment>
<evidence type="ECO:0000256" key="1">
    <source>
        <dbReference type="ARBA" id="ARBA00009275"/>
    </source>
</evidence>
<protein>
    <submittedName>
        <fullName evidence="4">TatD family hydrolase</fullName>
    </submittedName>
</protein>
<dbReference type="CDD" id="cd01310">
    <property type="entry name" value="TatD_DNAse"/>
    <property type="match status" value="1"/>
</dbReference>
<reference evidence="5" key="1">
    <citation type="journal article" date="2019" name="Int. J. Syst. Evol. Microbiol.">
        <title>The Global Catalogue of Microorganisms (GCM) 10K type strain sequencing project: providing services to taxonomists for standard genome sequencing and annotation.</title>
        <authorList>
            <consortium name="The Broad Institute Genomics Platform"/>
            <consortium name="The Broad Institute Genome Sequencing Center for Infectious Disease"/>
            <person name="Wu L."/>
            <person name="Ma J."/>
        </authorList>
    </citation>
    <scope>NUCLEOTIDE SEQUENCE [LARGE SCALE GENOMIC DNA]</scope>
    <source>
        <strain evidence="5">JCM 15503</strain>
    </source>
</reference>
<dbReference type="GO" id="GO:0016787">
    <property type="term" value="F:hydrolase activity"/>
    <property type="evidence" value="ECO:0007669"/>
    <property type="project" value="UniProtKB-KW"/>
</dbReference>
<gene>
    <name evidence="4" type="ORF">GCM10009107_39120</name>
</gene>
<keyword evidence="5" id="KW-1185">Reference proteome</keyword>
<dbReference type="Proteomes" id="UP001500279">
    <property type="component" value="Unassembled WGS sequence"/>
</dbReference>
<dbReference type="InterPro" id="IPR032466">
    <property type="entry name" value="Metal_Hydrolase"/>
</dbReference>
<dbReference type="Gene3D" id="3.20.20.140">
    <property type="entry name" value="Metal-dependent hydrolases"/>
    <property type="match status" value="1"/>
</dbReference>
<dbReference type="EMBL" id="BAAAEW010000025">
    <property type="protein sequence ID" value="GAA0758515.1"/>
    <property type="molecule type" value="Genomic_DNA"/>
</dbReference>
<dbReference type="Pfam" id="PF01026">
    <property type="entry name" value="TatD_DNase"/>
    <property type="match status" value="1"/>
</dbReference>
<dbReference type="InterPro" id="IPR015991">
    <property type="entry name" value="TatD/YcfH-like"/>
</dbReference>
<dbReference type="RefSeq" id="WP_141284441.1">
    <property type="nucleotide sequence ID" value="NZ_BAAAEW010000025.1"/>
</dbReference>
<accession>A0ABP3VIQ2</accession>
<evidence type="ECO:0000313" key="4">
    <source>
        <dbReference type="EMBL" id="GAA0758515.1"/>
    </source>
</evidence>